<accession>A0A2P4XH70</accession>
<evidence type="ECO:0000313" key="1">
    <source>
        <dbReference type="EMBL" id="POM64899.1"/>
    </source>
</evidence>
<keyword evidence="2" id="KW-1185">Reference proteome</keyword>
<dbReference type="Proteomes" id="UP000237271">
    <property type="component" value="Unassembled WGS sequence"/>
</dbReference>
<proteinExistence type="predicted"/>
<feature type="non-terminal residue" evidence="1">
    <location>
        <position position="276"/>
    </location>
</feature>
<evidence type="ECO:0000313" key="2">
    <source>
        <dbReference type="Proteomes" id="UP000237271"/>
    </source>
</evidence>
<gene>
    <name evidence="1" type="ORF">PHPALM_19509</name>
</gene>
<dbReference type="OrthoDB" id="127187at2759"/>
<sequence length="276" mass="30560">MALPGSAMGTGVNTIQSDWVRAEKVNDVHQDRFPENTILYELNNHRNPQWYYGYESGSTKAQRELKHVLAAYMFQLHPLLERGAEASTSSSVARLATVIVRHASPSFTMISYRRFNDVRRSKRKLAEQPGSVVETTNPECVNTVPVVNTGQPGSPMEKLTPNLITSHKVAAEHHQSERDTNQDPTTSAIELQIRPVSDEDIAISAIDITSPMSVPPVGLRSQPSALCCPICCTLVNFQSDPLHCSLSNNTIDDLQLLLVVQLFMSSTPLDAFSFHF</sequence>
<name>A0A2P4XH70_9STRA</name>
<reference evidence="1 2" key="1">
    <citation type="journal article" date="2017" name="Genome Biol. Evol.">
        <title>Phytophthora megakarya and P. palmivora, closely related causal agents of cacao black pod rot, underwent increases in genome sizes and gene numbers by different mechanisms.</title>
        <authorList>
            <person name="Ali S.S."/>
            <person name="Shao J."/>
            <person name="Lary D.J."/>
            <person name="Kronmiller B."/>
            <person name="Shen D."/>
            <person name="Strem M.D."/>
            <person name="Amoako-Attah I."/>
            <person name="Akrofi A.Y."/>
            <person name="Begoude B.A."/>
            <person name="Ten Hoopen G.M."/>
            <person name="Coulibaly K."/>
            <person name="Kebe B.I."/>
            <person name="Melnick R.L."/>
            <person name="Guiltinan M.J."/>
            <person name="Tyler B.M."/>
            <person name="Meinhardt L.W."/>
            <person name="Bailey B.A."/>
        </authorList>
    </citation>
    <scope>NUCLEOTIDE SEQUENCE [LARGE SCALE GENOMIC DNA]</scope>
    <source>
        <strain evidence="2">sbr112.9</strain>
    </source>
</reference>
<dbReference type="AlphaFoldDB" id="A0A2P4XH70"/>
<comment type="caution">
    <text evidence="1">The sequence shown here is derived from an EMBL/GenBank/DDBJ whole genome shotgun (WGS) entry which is preliminary data.</text>
</comment>
<protein>
    <submittedName>
        <fullName evidence="1">Uncharacterized protein</fullName>
    </submittedName>
</protein>
<organism evidence="1 2">
    <name type="scientific">Phytophthora palmivora</name>
    <dbReference type="NCBI Taxonomy" id="4796"/>
    <lineage>
        <taxon>Eukaryota</taxon>
        <taxon>Sar</taxon>
        <taxon>Stramenopiles</taxon>
        <taxon>Oomycota</taxon>
        <taxon>Peronosporomycetes</taxon>
        <taxon>Peronosporales</taxon>
        <taxon>Peronosporaceae</taxon>
        <taxon>Phytophthora</taxon>
    </lineage>
</organism>
<dbReference type="EMBL" id="NCKW01010963">
    <property type="protein sequence ID" value="POM64899.1"/>
    <property type="molecule type" value="Genomic_DNA"/>
</dbReference>